<keyword evidence="2" id="KW-1185">Reference proteome</keyword>
<name>A0ABN1AJL3_9LACT</name>
<protein>
    <submittedName>
        <fullName evidence="1">Uncharacterized protein</fullName>
    </submittedName>
</protein>
<proteinExistence type="predicted"/>
<evidence type="ECO:0000313" key="1">
    <source>
        <dbReference type="EMBL" id="GAA0478196.1"/>
    </source>
</evidence>
<sequence>MIEGLCANVVIKLSELSEIQSGMDDRMVMIDYILMWTRFEADDWRRKWQPVSDRIA</sequence>
<organism evidence="1 2">
    <name type="scientific">Alkalibacterium indicireducens</name>
    <dbReference type="NCBI Taxonomy" id="398758"/>
    <lineage>
        <taxon>Bacteria</taxon>
        <taxon>Bacillati</taxon>
        <taxon>Bacillota</taxon>
        <taxon>Bacilli</taxon>
        <taxon>Lactobacillales</taxon>
        <taxon>Carnobacteriaceae</taxon>
        <taxon>Alkalibacterium</taxon>
    </lineage>
</organism>
<reference evidence="1 2" key="1">
    <citation type="journal article" date="2019" name="Int. J. Syst. Evol. Microbiol.">
        <title>The Global Catalogue of Microorganisms (GCM) 10K type strain sequencing project: providing services to taxonomists for standard genome sequencing and annotation.</title>
        <authorList>
            <consortium name="The Broad Institute Genomics Platform"/>
            <consortium name="The Broad Institute Genome Sequencing Center for Infectious Disease"/>
            <person name="Wu L."/>
            <person name="Ma J."/>
        </authorList>
    </citation>
    <scope>NUCLEOTIDE SEQUENCE [LARGE SCALE GENOMIC DNA]</scope>
    <source>
        <strain evidence="1 2">JCM 14232</strain>
    </source>
</reference>
<dbReference type="Proteomes" id="UP001410648">
    <property type="component" value="Unassembled WGS sequence"/>
</dbReference>
<accession>A0ABN1AJL3</accession>
<gene>
    <name evidence="1" type="ORF">GCM10008936_05560</name>
</gene>
<dbReference type="EMBL" id="BAAADA010000044">
    <property type="protein sequence ID" value="GAA0478196.1"/>
    <property type="molecule type" value="Genomic_DNA"/>
</dbReference>
<comment type="caution">
    <text evidence="1">The sequence shown here is derived from an EMBL/GenBank/DDBJ whole genome shotgun (WGS) entry which is preliminary data.</text>
</comment>
<evidence type="ECO:0000313" key="2">
    <source>
        <dbReference type="Proteomes" id="UP001410648"/>
    </source>
</evidence>